<gene>
    <name evidence="1" type="ORF">PAQ31011_05136</name>
</gene>
<dbReference type="Proteomes" id="UP000366819">
    <property type="component" value="Unassembled WGS sequence"/>
</dbReference>
<evidence type="ECO:0000313" key="2">
    <source>
        <dbReference type="Proteomes" id="UP000366819"/>
    </source>
</evidence>
<dbReference type="AlphaFoldDB" id="A0A5E4Z7T6"/>
<name>A0A5E4Z7T6_9BURK</name>
<evidence type="ECO:0000313" key="1">
    <source>
        <dbReference type="EMBL" id="VVE56732.1"/>
    </source>
</evidence>
<accession>A0A5E4Z7T6</accession>
<reference evidence="1 2" key="1">
    <citation type="submission" date="2019-08" db="EMBL/GenBank/DDBJ databases">
        <authorList>
            <person name="Peeters C."/>
        </authorList>
    </citation>
    <scope>NUCLEOTIDE SEQUENCE [LARGE SCALE GENOMIC DNA]</scope>
    <source>
        <strain evidence="1 2">LMG 31011</strain>
    </source>
</reference>
<keyword evidence="2" id="KW-1185">Reference proteome</keyword>
<dbReference type="EMBL" id="CABPSN010000012">
    <property type="protein sequence ID" value="VVE56732.1"/>
    <property type="molecule type" value="Genomic_DNA"/>
</dbReference>
<sequence>MSHITPQIVELARTMLEKGQDWSPEADKILSDDNSLCLCSYPDGAWISETHDDVDMNKWTKLECVIALP</sequence>
<organism evidence="1 2">
    <name type="scientific">Pandoraea aquatica</name>
    <dbReference type="NCBI Taxonomy" id="2508290"/>
    <lineage>
        <taxon>Bacteria</taxon>
        <taxon>Pseudomonadati</taxon>
        <taxon>Pseudomonadota</taxon>
        <taxon>Betaproteobacteria</taxon>
        <taxon>Burkholderiales</taxon>
        <taxon>Burkholderiaceae</taxon>
        <taxon>Pandoraea</taxon>
    </lineage>
</organism>
<protein>
    <submittedName>
        <fullName evidence="1">Uncharacterized protein</fullName>
    </submittedName>
</protein>
<proteinExistence type="predicted"/>